<accession>A0A8S1W5G1</accession>
<comment type="caution">
    <text evidence="1">The sequence shown here is derived from an EMBL/GenBank/DDBJ whole genome shotgun (WGS) entry which is preliminary data.</text>
</comment>
<proteinExistence type="predicted"/>
<evidence type="ECO:0000313" key="1">
    <source>
        <dbReference type="EMBL" id="CAD8183595.1"/>
    </source>
</evidence>
<evidence type="ECO:0000313" key="2">
    <source>
        <dbReference type="Proteomes" id="UP000689195"/>
    </source>
</evidence>
<dbReference type="AlphaFoldDB" id="A0A8S1W5G1"/>
<name>A0A8S1W5G1_9CILI</name>
<gene>
    <name evidence="1" type="ORF">PPENT_87.1.T0810078</name>
</gene>
<sequence>MLIYGLTDFNNQFSLFPTEGEIFQFDLSEIFSDRSFTCKIHPQVPYVELINKHQEIYRTKGRQFLSLASNNTHFFALSQDNEVFIYEWKNQNIYQVEKPIPIDPSFKCLNINQFLGFEILLDCYKNNQLFFFQIIDSQPKIANQSQSFLPISTKIKSIVNDSKTFLIYAQYFQNYSILTLISDNFKNLSCYSNQFNDFDTPNQINPYIYVITSKEIFQFFISSDFEFQLTFNFTTNNDNEQFTNIIVYENSKQYCDYILVLLQLSSPFGYKDVNQYFGCEYSIIYNNIGFNDDLDSSIEKIISNKQFIIYQLNMDIVKLSSIDDFIFQLYLEINHQSQLYINVDNELQFKKNIVVYYISQPKLKINLTNQIIEQYNYDFSLLCNNIRNTLFEEIIEHFFTYFEYIHINLQINLQILLQNDTNIYVMFNQDFPQDILQPDVLINFFSFSGQLLNYSPNQDKNLLNYKQATFKKIGEISEKFKLVQFIQGVLTNTQNIYIVGYNNYQLSILLCEIGEFDRSYLCITQNSIEIQINALSLKTAQSIYPEIIVIGLKDNNTIYLFKQNQNNNIYNQLNFTFEQEFSDFQVTYQNIIILIQKQEVQIMSLNFTNKFTINQQYINQHFQNIEFQPTQIVINTQTLSSFLFINNVHSVIIVSIDKNNLPIPISLLSAGIEIKQINLVNQQLILKSVLNVQNLPKFYYVKSLYSVNYDNHILISSDNLFFYITFSNHTLYIYNPILPQHMSLYYMVELTSPIKCNWAFYDHYNWQNYFDQSIILNNNSFYLLSENQAIEIFFQNEDQIFSNSTHYPQIIYNYSVTSIINSNVKFRFKKKNQIHITPNQSVTLFSNFTIFQPQNFKTVILTKENLNFQENNFTYPMSLILNRQIDYCGSTIDNETYKLSELCSLSYFASNSSKIPYSQNYQLITSINNQFFAFQNNQYISIFYDNLTKVANYTYSNLNLSDCIKSTSYDYTLYSICQNDSTQYWLIFQINQNGTLIILTNLKKLNQTFSNISKIHCILDQMLVLGSLNQQRQQLYWFNQSNNIFQQINKDPSNYGCKDFSGAQFLQDNLQQKQDSIIIFYIVEMKVFHRQMLVFGNSTIFIINPNEVILPDCFNQKCTQDEYFILSSHPLWILIIQVYYLNVIIFLSDFVSKIQQILKLNLSILSLNSFNYQEFFNFQNSFYTYQQSFGAVIKTLPNYGNSDNLGNSVYQNGVLMQQFKLKEQQNNENKYIVGTYYLNNLAENIDVTIPILMYGSFKTLSNQYGMIVNKKYRL</sequence>
<keyword evidence="2" id="KW-1185">Reference proteome</keyword>
<dbReference type="EMBL" id="CAJJDO010000081">
    <property type="protein sequence ID" value="CAD8183595.1"/>
    <property type="molecule type" value="Genomic_DNA"/>
</dbReference>
<reference evidence="1" key="1">
    <citation type="submission" date="2021-01" db="EMBL/GenBank/DDBJ databases">
        <authorList>
            <consortium name="Genoscope - CEA"/>
            <person name="William W."/>
        </authorList>
    </citation>
    <scope>NUCLEOTIDE SEQUENCE</scope>
</reference>
<dbReference type="Proteomes" id="UP000689195">
    <property type="component" value="Unassembled WGS sequence"/>
</dbReference>
<organism evidence="1 2">
    <name type="scientific">Paramecium pentaurelia</name>
    <dbReference type="NCBI Taxonomy" id="43138"/>
    <lineage>
        <taxon>Eukaryota</taxon>
        <taxon>Sar</taxon>
        <taxon>Alveolata</taxon>
        <taxon>Ciliophora</taxon>
        <taxon>Intramacronucleata</taxon>
        <taxon>Oligohymenophorea</taxon>
        <taxon>Peniculida</taxon>
        <taxon>Parameciidae</taxon>
        <taxon>Paramecium</taxon>
    </lineage>
</organism>
<protein>
    <submittedName>
        <fullName evidence="1">Uncharacterized protein</fullName>
    </submittedName>
</protein>